<keyword evidence="3" id="KW-1185">Reference proteome</keyword>
<dbReference type="Proteomes" id="UP000324222">
    <property type="component" value="Unassembled WGS sequence"/>
</dbReference>
<dbReference type="AlphaFoldDB" id="A0A5B7I3H6"/>
<reference evidence="2 3" key="1">
    <citation type="submission" date="2019-05" db="EMBL/GenBank/DDBJ databases">
        <title>Another draft genome of Portunus trituberculatus and its Hox gene families provides insights of decapod evolution.</title>
        <authorList>
            <person name="Jeong J.-H."/>
            <person name="Song I."/>
            <person name="Kim S."/>
            <person name="Choi T."/>
            <person name="Kim D."/>
            <person name="Ryu S."/>
            <person name="Kim W."/>
        </authorList>
    </citation>
    <scope>NUCLEOTIDE SEQUENCE [LARGE SCALE GENOMIC DNA]</scope>
    <source>
        <tissue evidence="2">Muscle</tissue>
    </source>
</reference>
<evidence type="ECO:0000313" key="3">
    <source>
        <dbReference type="Proteomes" id="UP000324222"/>
    </source>
</evidence>
<name>A0A5B7I3H6_PORTR</name>
<comment type="caution">
    <text evidence="2">The sequence shown here is derived from an EMBL/GenBank/DDBJ whole genome shotgun (WGS) entry which is preliminary data.</text>
</comment>
<sequence>MKSVSKLVSMEEKAVQPHPSAAQSQPHLQASPRPQPPARRMSMKRIHQMKRICATQWEMCPSSGMMNTLTLVMTSMGNKSSNPNEATP</sequence>
<organism evidence="2 3">
    <name type="scientific">Portunus trituberculatus</name>
    <name type="common">Swimming crab</name>
    <name type="synonym">Neptunus trituberculatus</name>
    <dbReference type="NCBI Taxonomy" id="210409"/>
    <lineage>
        <taxon>Eukaryota</taxon>
        <taxon>Metazoa</taxon>
        <taxon>Ecdysozoa</taxon>
        <taxon>Arthropoda</taxon>
        <taxon>Crustacea</taxon>
        <taxon>Multicrustacea</taxon>
        <taxon>Malacostraca</taxon>
        <taxon>Eumalacostraca</taxon>
        <taxon>Eucarida</taxon>
        <taxon>Decapoda</taxon>
        <taxon>Pleocyemata</taxon>
        <taxon>Brachyura</taxon>
        <taxon>Eubrachyura</taxon>
        <taxon>Portunoidea</taxon>
        <taxon>Portunidae</taxon>
        <taxon>Portuninae</taxon>
        <taxon>Portunus</taxon>
    </lineage>
</organism>
<gene>
    <name evidence="2" type="ORF">E2C01_070438</name>
</gene>
<evidence type="ECO:0000313" key="2">
    <source>
        <dbReference type="EMBL" id="MPC76037.1"/>
    </source>
</evidence>
<accession>A0A5B7I3H6</accession>
<feature type="region of interest" description="Disordered" evidence="1">
    <location>
        <begin position="1"/>
        <end position="46"/>
    </location>
</feature>
<protein>
    <submittedName>
        <fullName evidence="2">Uncharacterized protein</fullName>
    </submittedName>
</protein>
<proteinExistence type="predicted"/>
<dbReference type="EMBL" id="VSRR010042447">
    <property type="protein sequence ID" value="MPC76037.1"/>
    <property type="molecule type" value="Genomic_DNA"/>
</dbReference>
<evidence type="ECO:0000256" key="1">
    <source>
        <dbReference type="SAM" id="MobiDB-lite"/>
    </source>
</evidence>